<dbReference type="PANTHER" id="PTHR39160">
    <property type="entry name" value="CELL WALL-BINDING PROTEIN YOCH"/>
    <property type="match status" value="1"/>
</dbReference>
<evidence type="ECO:0000256" key="1">
    <source>
        <dbReference type="ARBA" id="ARBA00022729"/>
    </source>
</evidence>
<dbReference type="Pfam" id="PF06725">
    <property type="entry name" value="3D"/>
    <property type="match status" value="1"/>
</dbReference>
<accession>A0A6N9Q6G4</accession>
<keyword evidence="1" id="KW-0732">Signal</keyword>
<feature type="coiled-coil region" evidence="2">
    <location>
        <begin position="48"/>
        <end position="86"/>
    </location>
</feature>
<evidence type="ECO:0000313" key="4">
    <source>
        <dbReference type="EMBL" id="NBI30283.1"/>
    </source>
</evidence>
<comment type="caution">
    <text evidence="4">The sequence shown here is derived from an EMBL/GenBank/DDBJ whole genome shotgun (WGS) entry which is preliminary data.</text>
</comment>
<dbReference type="InterPro" id="IPR036908">
    <property type="entry name" value="RlpA-like_sf"/>
</dbReference>
<dbReference type="InterPro" id="IPR010611">
    <property type="entry name" value="3D_dom"/>
</dbReference>
<dbReference type="PANTHER" id="PTHR39160:SF4">
    <property type="entry name" value="RESUSCITATION-PROMOTING FACTOR RPFB"/>
    <property type="match status" value="1"/>
</dbReference>
<feature type="domain" description="3D" evidence="3">
    <location>
        <begin position="142"/>
        <end position="203"/>
    </location>
</feature>
<gene>
    <name evidence="4" type="ORF">ERL59_15145</name>
</gene>
<evidence type="ECO:0000313" key="5">
    <source>
        <dbReference type="Proteomes" id="UP000448943"/>
    </source>
</evidence>
<evidence type="ECO:0000259" key="3">
    <source>
        <dbReference type="Pfam" id="PF06725"/>
    </source>
</evidence>
<keyword evidence="2" id="KW-0175">Coiled coil</keyword>
<name>A0A6N9Q6G4_9BACL</name>
<evidence type="ECO:0000256" key="2">
    <source>
        <dbReference type="SAM" id="Coils"/>
    </source>
</evidence>
<dbReference type="GO" id="GO:0019867">
    <property type="term" value="C:outer membrane"/>
    <property type="evidence" value="ECO:0007669"/>
    <property type="project" value="InterPro"/>
</dbReference>
<protein>
    <recommendedName>
        <fullName evidence="3">3D domain-containing protein</fullName>
    </recommendedName>
</protein>
<dbReference type="Gene3D" id="2.40.40.10">
    <property type="entry name" value="RlpA-like domain"/>
    <property type="match status" value="1"/>
</dbReference>
<sequence length="224" mass="25249">MIALLTTSSITPQLQQVESDEVLEYEDSYNNVSVINTQLDSTSSTYQKDFILEEIKKMKQEISKRKREKEIQNANIKIKNEKLSNSVAILSENQIRKQYRAVEVIATGYYAGVDSTGKTPDHPEYGITYSGVKVRRMPESVSTIAADLNLFPLGTVLYIPGYGYGIVADIGSAIKGNVIDLYFNTKEDVYKLWGKKKLDVFIIEEGNGRITEAILQQKIDTFRS</sequence>
<dbReference type="InterPro" id="IPR051933">
    <property type="entry name" value="Resuscitation_pf_RpfB"/>
</dbReference>
<dbReference type="CDD" id="cd22786">
    <property type="entry name" value="DPBB_YuiC-like"/>
    <property type="match status" value="1"/>
</dbReference>
<keyword evidence="5" id="KW-1185">Reference proteome</keyword>
<dbReference type="AlphaFoldDB" id="A0A6N9Q6G4"/>
<dbReference type="SUPFAM" id="SSF50685">
    <property type="entry name" value="Barwin-like endoglucanases"/>
    <property type="match status" value="1"/>
</dbReference>
<dbReference type="OrthoDB" id="9798935at2"/>
<dbReference type="EMBL" id="SIJB01000030">
    <property type="protein sequence ID" value="NBI30283.1"/>
    <property type="molecule type" value="Genomic_DNA"/>
</dbReference>
<reference evidence="4 5" key="1">
    <citation type="submission" date="2019-01" db="EMBL/GenBank/DDBJ databases">
        <title>Chengkuizengella sp. nov., isolated from deep-sea sediment of East Pacific Ocean.</title>
        <authorList>
            <person name="Yang J."/>
            <person name="Lai Q."/>
            <person name="Shao Z."/>
        </authorList>
    </citation>
    <scope>NUCLEOTIDE SEQUENCE [LARGE SCALE GENOMIC DNA]</scope>
    <source>
        <strain evidence="4 5">YPA3-1-1</strain>
    </source>
</reference>
<proteinExistence type="predicted"/>
<organism evidence="4 5">
    <name type="scientific">Chengkuizengella marina</name>
    <dbReference type="NCBI Taxonomy" id="2507566"/>
    <lineage>
        <taxon>Bacteria</taxon>
        <taxon>Bacillati</taxon>
        <taxon>Bacillota</taxon>
        <taxon>Bacilli</taxon>
        <taxon>Bacillales</taxon>
        <taxon>Paenibacillaceae</taxon>
        <taxon>Chengkuizengella</taxon>
    </lineage>
</organism>
<dbReference type="GO" id="GO:0009254">
    <property type="term" value="P:peptidoglycan turnover"/>
    <property type="evidence" value="ECO:0007669"/>
    <property type="project" value="InterPro"/>
</dbReference>
<dbReference type="GO" id="GO:0004553">
    <property type="term" value="F:hydrolase activity, hydrolyzing O-glycosyl compounds"/>
    <property type="evidence" value="ECO:0007669"/>
    <property type="project" value="InterPro"/>
</dbReference>
<dbReference type="Proteomes" id="UP000448943">
    <property type="component" value="Unassembled WGS sequence"/>
</dbReference>